<accession>A0A0B1S3Z0</accession>
<dbReference type="InterPro" id="IPR052961">
    <property type="entry name" value="Oxido-Kinase-like_Enzymes"/>
</dbReference>
<evidence type="ECO:0000313" key="1">
    <source>
        <dbReference type="EMBL" id="KHJ78187.1"/>
    </source>
</evidence>
<dbReference type="Proteomes" id="UP000053660">
    <property type="component" value="Unassembled WGS sequence"/>
</dbReference>
<dbReference type="InterPro" id="IPR011009">
    <property type="entry name" value="Kinase-like_dom_sf"/>
</dbReference>
<name>A0A0B1S3Z0_OESDE</name>
<dbReference type="PANTHER" id="PTHR23020">
    <property type="entry name" value="UNCHARACTERIZED NUCLEAR HORMONE RECEPTOR-RELATED"/>
    <property type="match status" value="1"/>
</dbReference>
<protein>
    <recommendedName>
        <fullName evidence="3">CHK kinase-like domain-containing protein</fullName>
    </recommendedName>
</protein>
<dbReference type="Pfam" id="PF07914">
    <property type="entry name" value="DUF1679"/>
    <property type="match status" value="1"/>
</dbReference>
<feature type="non-terminal residue" evidence="1">
    <location>
        <position position="1"/>
    </location>
</feature>
<dbReference type="InterPro" id="IPR012877">
    <property type="entry name" value="Dhs-27"/>
</dbReference>
<keyword evidence="2" id="KW-1185">Reference proteome</keyword>
<proteinExistence type="predicted"/>
<dbReference type="OrthoDB" id="411145at2759"/>
<evidence type="ECO:0008006" key="3">
    <source>
        <dbReference type="Google" id="ProtNLM"/>
    </source>
</evidence>
<dbReference type="EMBL" id="KN610023">
    <property type="protein sequence ID" value="KHJ78187.1"/>
    <property type="molecule type" value="Genomic_DNA"/>
</dbReference>
<dbReference type="Gene3D" id="3.90.1200.10">
    <property type="match status" value="1"/>
</dbReference>
<dbReference type="PANTHER" id="PTHR23020:SF41">
    <property type="entry name" value="AMINOGLYCOSIDE PHOSPHOTRANSFERASE DOMAIN-CONTAINING PROTEIN"/>
    <property type="match status" value="1"/>
</dbReference>
<reference evidence="1 2" key="1">
    <citation type="submission" date="2014-03" db="EMBL/GenBank/DDBJ databases">
        <title>Draft genome of the hookworm Oesophagostomum dentatum.</title>
        <authorList>
            <person name="Mitreva M."/>
        </authorList>
    </citation>
    <scope>NUCLEOTIDE SEQUENCE [LARGE SCALE GENOMIC DNA]</scope>
    <source>
        <strain evidence="1 2">OD-Hann</strain>
    </source>
</reference>
<gene>
    <name evidence="1" type="ORF">OESDEN_22193</name>
</gene>
<sequence length="122" mass="14027">VINLLPKILDHHIIKRLHHSCPFKPLLVHGDLYSCNILWRDRKARAIIDFQMSHFGNPVEDLLRLFCIGLSPADRGTYTTVLLQYYLDEITPLLPELKDVLTIDLLENPTTIPSLWPVYGPS</sequence>
<dbReference type="SUPFAM" id="SSF56112">
    <property type="entry name" value="Protein kinase-like (PK-like)"/>
    <property type="match status" value="1"/>
</dbReference>
<dbReference type="AlphaFoldDB" id="A0A0B1S3Z0"/>
<evidence type="ECO:0000313" key="2">
    <source>
        <dbReference type="Proteomes" id="UP000053660"/>
    </source>
</evidence>
<organism evidence="1 2">
    <name type="scientific">Oesophagostomum dentatum</name>
    <name type="common">Nodular worm</name>
    <dbReference type="NCBI Taxonomy" id="61180"/>
    <lineage>
        <taxon>Eukaryota</taxon>
        <taxon>Metazoa</taxon>
        <taxon>Ecdysozoa</taxon>
        <taxon>Nematoda</taxon>
        <taxon>Chromadorea</taxon>
        <taxon>Rhabditida</taxon>
        <taxon>Rhabditina</taxon>
        <taxon>Rhabditomorpha</taxon>
        <taxon>Strongyloidea</taxon>
        <taxon>Strongylidae</taxon>
        <taxon>Oesophagostomum</taxon>
    </lineage>
</organism>